<dbReference type="GO" id="GO:0009099">
    <property type="term" value="P:L-valine biosynthetic process"/>
    <property type="evidence" value="ECO:0007669"/>
    <property type="project" value="TreeGrafter"/>
</dbReference>
<name>A0A2R7Z1Y8_9ACTN</name>
<evidence type="ECO:0000256" key="3">
    <source>
        <dbReference type="ARBA" id="ARBA00023052"/>
    </source>
</evidence>
<dbReference type="GO" id="GO:0003984">
    <property type="term" value="F:acetolactate synthase activity"/>
    <property type="evidence" value="ECO:0007669"/>
    <property type="project" value="TreeGrafter"/>
</dbReference>
<dbReference type="OrthoDB" id="3203527at2"/>
<dbReference type="PANTHER" id="PTHR18968:SF13">
    <property type="entry name" value="ACETOLACTATE SYNTHASE CATALYTIC SUBUNIT, MITOCHONDRIAL"/>
    <property type="match status" value="1"/>
</dbReference>
<feature type="domain" description="Thiamine pyrophosphate enzyme TPP-binding" evidence="6">
    <location>
        <begin position="394"/>
        <end position="537"/>
    </location>
</feature>
<dbReference type="InterPro" id="IPR045229">
    <property type="entry name" value="TPP_enz"/>
</dbReference>
<comment type="cofactor">
    <cofactor evidence="1">
        <name>thiamine diphosphate</name>
        <dbReference type="ChEBI" id="CHEBI:58937"/>
    </cofactor>
</comment>
<evidence type="ECO:0000313" key="8">
    <source>
        <dbReference type="EMBL" id="PUA82633.1"/>
    </source>
</evidence>
<dbReference type="InterPro" id="IPR000399">
    <property type="entry name" value="TPP-bd_CS"/>
</dbReference>
<protein>
    <submittedName>
        <fullName evidence="8">Acetolactate synthase</fullName>
    </submittedName>
</protein>
<dbReference type="AlphaFoldDB" id="A0A2R7Z1Y8"/>
<comment type="similarity">
    <text evidence="2 4">Belongs to the TPP enzyme family.</text>
</comment>
<evidence type="ECO:0000259" key="5">
    <source>
        <dbReference type="Pfam" id="PF00205"/>
    </source>
</evidence>
<dbReference type="InterPro" id="IPR029061">
    <property type="entry name" value="THDP-binding"/>
</dbReference>
<keyword evidence="9" id="KW-1185">Reference proteome</keyword>
<dbReference type="PROSITE" id="PS00187">
    <property type="entry name" value="TPP_ENZYMES"/>
    <property type="match status" value="1"/>
</dbReference>
<accession>A0A2R7Z1Y8</accession>
<evidence type="ECO:0000259" key="7">
    <source>
        <dbReference type="Pfam" id="PF02776"/>
    </source>
</evidence>
<dbReference type="InterPro" id="IPR012000">
    <property type="entry name" value="Thiamin_PyroP_enz_cen_dom"/>
</dbReference>
<dbReference type="EMBL" id="PYXZ01000001">
    <property type="protein sequence ID" value="PUA82633.1"/>
    <property type="molecule type" value="Genomic_DNA"/>
</dbReference>
<dbReference type="PANTHER" id="PTHR18968">
    <property type="entry name" value="THIAMINE PYROPHOSPHATE ENZYMES"/>
    <property type="match status" value="1"/>
</dbReference>
<dbReference type="CDD" id="cd07035">
    <property type="entry name" value="TPP_PYR_POX_like"/>
    <property type="match status" value="1"/>
</dbReference>
<comment type="caution">
    <text evidence="8">The sequence shown here is derived from an EMBL/GenBank/DDBJ whole genome shotgun (WGS) entry which is preliminary data.</text>
</comment>
<dbReference type="CDD" id="cd00568">
    <property type="entry name" value="TPP_enzymes"/>
    <property type="match status" value="1"/>
</dbReference>
<sequence length="549" mass="56852">MHYHQALAHALRGAGTEVVFGVLGDANLFAMDSFVRETGGRYVSFAHEGGAVLAAGGFTSASAGRLGVATVTHGPALTNCVTALVDAARSRTPLLLLAGDTATGDRDNLQNIDQAAVVSPTGALFERARTAQSVVEDVQRAVRLAWSERRPVVLDVPVELQWQEVDLPSSAFDLRTVTARPLAVPETASLEDALGILASARRPIVLGGRGAADARAELTELAAQLGAPVATTLRGKGLFAGHPVDLGIFGTLSHDLASETIARADVVVAFGAGLNAWTTSKGELVAGKRVVHVDHDPSTLVTGIGATVSLLGDAAMTARALLDGLREAEVEPTSFADATLEAALEERQAALVVTPDSLPTTADGLDVELLWRQIDQALPADRTLVVDDGRFIITAYRELGVAQPAAYVHTCSFASIGLAVATAVGAHAAAPQRPILVVCGDGGFMSAGLTEVSTLVRAGVPALLVVLNDGAYGAEHMQFRARGMDPTISTFDWPDLAPVAEALGARGFTVRTHADLAAALAEVVVDGAVTGPVLLDVKVDPDRVPTPGY</sequence>
<dbReference type="GO" id="GO:0050660">
    <property type="term" value="F:flavin adenine dinucleotide binding"/>
    <property type="evidence" value="ECO:0007669"/>
    <property type="project" value="TreeGrafter"/>
</dbReference>
<gene>
    <name evidence="8" type="ORF">C7S10_02560</name>
</gene>
<feature type="domain" description="Thiamine pyrophosphate enzyme N-terminal TPP-binding" evidence="7">
    <location>
        <begin position="1"/>
        <end position="116"/>
    </location>
</feature>
<evidence type="ECO:0000313" key="9">
    <source>
        <dbReference type="Proteomes" id="UP000244867"/>
    </source>
</evidence>
<dbReference type="GO" id="GO:0005948">
    <property type="term" value="C:acetolactate synthase complex"/>
    <property type="evidence" value="ECO:0007669"/>
    <property type="project" value="TreeGrafter"/>
</dbReference>
<dbReference type="GO" id="GO:0009097">
    <property type="term" value="P:isoleucine biosynthetic process"/>
    <property type="evidence" value="ECO:0007669"/>
    <property type="project" value="TreeGrafter"/>
</dbReference>
<evidence type="ECO:0000259" key="6">
    <source>
        <dbReference type="Pfam" id="PF02775"/>
    </source>
</evidence>
<dbReference type="Pfam" id="PF02775">
    <property type="entry name" value="TPP_enzyme_C"/>
    <property type="match status" value="1"/>
</dbReference>
<dbReference type="InterPro" id="IPR012001">
    <property type="entry name" value="Thiamin_PyroP_enz_TPP-bd_dom"/>
</dbReference>
<dbReference type="InterPro" id="IPR029035">
    <property type="entry name" value="DHS-like_NAD/FAD-binding_dom"/>
</dbReference>
<dbReference type="Pfam" id="PF00205">
    <property type="entry name" value="TPP_enzyme_M"/>
    <property type="match status" value="1"/>
</dbReference>
<dbReference type="GO" id="GO:0000287">
    <property type="term" value="F:magnesium ion binding"/>
    <property type="evidence" value="ECO:0007669"/>
    <property type="project" value="InterPro"/>
</dbReference>
<evidence type="ECO:0000256" key="2">
    <source>
        <dbReference type="ARBA" id="ARBA00007812"/>
    </source>
</evidence>
<evidence type="ECO:0000256" key="1">
    <source>
        <dbReference type="ARBA" id="ARBA00001964"/>
    </source>
</evidence>
<proteinExistence type="inferred from homology"/>
<dbReference type="SUPFAM" id="SSF52467">
    <property type="entry name" value="DHS-like NAD/FAD-binding domain"/>
    <property type="match status" value="1"/>
</dbReference>
<evidence type="ECO:0000256" key="4">
    <source>
        <dbReference type="RuleBase" id="RU362132"/>
    </source>
</evidence>
<dbReference type="GO" id="GO:0030976">
    <property type="term" value="F:thiamine pyrophosphate binding"/>
    <property type="evidence" value="ECO:0007669"/>
    <property type="project" value="InterPro"/>
</dbReference>
<dbReference type="Pfam" id="PF02776">
    <property type="entry name" value="TPP_enzyme_N"/>
    <property type="match status" value="1"/>
</dbReference>
<feature type="domain" description="Thiamine pyrophosphate enzyme central" evidence="5">
    <location>
        <begin position="190"/>
        <end position="321"/>
    </location>
</feature>
<dbReference type="Proteomes" id="UP000244867">
    <property type="component" value="Unassembled WGS sequence"/>
</dbReference>
<organism evidence="8 9">
    <name type="scientific">Nocardioides currus</name>
    <dbReference type="NCBI Taxonomy" id="2133958"/>
    <lineage>
        <taxon>Bacteria</taxon>
        <taxon>Bacillati</taxon>
        <taxon>Actinomycetota</taxon>
        <taxon>Actinomycetes</taxon>
        <taxon>Propionibacteriales</taxon>
        <taxon>Nocardioidaceae</taxon>
        <taxon>Nocardioides</taxon>
    </lineage>
</organism>
<dbReference type="InterPro" id="IPR011766">
    <property type="entry name" value="TPP_enzyme_TPP-bd"/>
</dbReference>
<dbReference type="RefSeq" id="WP_108342819.1">
    <property type="nucleotide sequence ID" value="NZ_PYXZ01000001.1"/>
</dbReference>
<keyword evidence="3 4" id="KW-0786">Thiamine pyrophosphate</keyword>
<dbReference type="Gene3D" id="3.40.50.970">
    <property type="match status" value="2"/>
</dbReference>
<dbReference type="SUPFAM" id="SSF52518">
    <property type="entry name" value="Thiamin diphosphate-binding fold (THDP-binding)"/>
    <property type="match status" value="2"/>
</dbReference>
<reference evidence="8 9" key="1">
    <citation type="submission" date="2018-03" db="EMBL/GenBank/DDBJ databases">
        <authorList>
            <person name="Keele B.F."/>
        </authorList>
    </citation>
    <scope>NUCLEOTIDE SEQUENCE [LARGE SCALE GENOMIC DNA]</scope>
    <source>
        <strain evidence="8 9">IB-3</strain>
    </source>
</reference>
<dbReference type="Gene3D" id="3.40.50.1220">
    <property type="entry name" value="TPP-binding domain"/>
    <property type="match status" value="1"/>
</dbReference>